<reference evidence="1 2" key="1">
    <citation type="submission" date="2020-08" db="EMBL/GenBank/DDBJ databases">
        <title>Genomic Encyclopedia of Type Strains, Phase III (KMG-III): the genomes of soil and plant-associated and newly described type strains.</title>
        <authorList>
            <person name="Whitman W."/>
        </authorList>
    </citation>
    <scope>NUCLEOTIDE SEQUENCE [LARGE SCALE GENOMIC DNA]</scope>
    <source>
        <strain evidence="1 2">CECT 8280</strain>
    </source>
</reference>
<dbReference type="RefSeq" id="WP_077979613.1">
    <property type="nucleotide sequence ID" value="NZ_JACHXX010000008.1"/>
</dbReference>
<gene>
    <name evidence="1" type="ORF">FHS25_005165</name>
</gene>
<dbReference type="Proteomes" id="UP000542811">
    <property type="component" value="Unassembled WGS sequence"/>
</dbReference>
<protein>
    <submittedName>
        <fullName evidence="1">Uncharacterized protein</fullName>
    </submittedName>
</protein>
<organism evidence="1 2">
    <name type="scientific">Rhizobium laguerreae</name>
    <dbReference type="NCBI Taxonomy" id="1076926"/>
    <lineage>
        <taxon>Bacteria</taxon>
        <taxon>Pseudomonadati</taxon>
        <taxon>Pseudomonadota</taxon>
        <taxon>Alphaproteobacteria</taxon>
        <taxon>Hyphomicrobiales</taxon>
        <taxon>Rhizobiaceae</taxon>
        <taxon>Rhizobium/Agrobacterium group</taxon>
        <taxon>Rhizobium</taxon>
    </lineage>
</organism>
<proteinExistence type="predicted"/>
<comment type="caution">
    <text evidence="1">The sequence shown here is derived from an EMBL/GenBank/DDBJ whole genome shotgun (WGS) entry which is preliminary data.</text>
</comment>
<evidence type="ECO:0000313" key="2">
    <source>
        <dbReference type="Proteomes" id="UP000542811"/>
    </source>
</evidence>
<name>A0ABR6GEE8_9HYPH</name>
<keyword evidence="2" id="KW-1185">Reference proteome</keyword>
<dbReference type="EMBL" id="JACHXX010000008">
    <property type="protein sequence ID" value="MBB3164662.1"/>
    <property type="molecule type" value="Genomic_DNA"/>
</dbReference>
<accession>A0ABR6GEE8</accession>
<sequence length="323" mass="36027">MAVVKDARDLLFYDLTVQRRAQQAPYPDLIDLAFYWLKAAQNKKTPSKKFNKGSITAILKEVHLDAANDIMTLLLEMSDRNAPDTTYLDHEVRTSRHIAKGEKEGSGASAHVFISTKQQRDFPNTYLTLIEAIPAVPVQKIQATLNTIIRQACDADPKAFTYQKPGGINKDITYQPHIALGGYPSDRLIEDLEHGKILGMKLVSPTVKEPLGQSPFLKLEEYSVKVRVSKDLPEGQRWGTLLGEARMNKTDYPTARIYVQPEKDGKSFSVDVDAETGNIIGQAYVKTRRVGNIDPPISNASPDDIVPQLQSRAVEILLKERSV</sequence>
<evidence type="ECO:0000313" key="1">
    <source>
        <dbReference type="EMBL" id="MBB3164662.1"/>
    </source>
</evidence>